<accession>A0A9J5XFD4</accession>
<evidence type="ECO:0000313" key="3">
    <source>
        <dbReference type="Proteomes" id="UP000824120"/>
    </source>
</evidence>
<name>A0A9J5XFD4_SOLCO</name>
<organism evidence="2 3">
    <name type="scientific">Solanum commersonii</name>
    <name type="common">Commerson's wild potato</name>
    <name type="synonym">Commerson's nightshade</name>
    <dbReference type="NCBI Taxonomy" id="4109"/>
    <lineage>
        <taxon>Eukaryota</taxon>
        <taxon>Viridiplantae</taxon>
        <taxon>Streptophyta</taxon>
        <taxon>Embryophyta</taxon>
        <taxon>Tracheophyta</taxon>
        <taxon>Spermatophyta</taxon>
        <taxon>Magnoliopsida</taxon>
        <taxon>eudicotyledons</taxon>
        <taxon>Gunneridae</taxon>
        <taxon>Pentapetalae</taxon>
        <taxon>asterids</taxon>
        <taxon>lamiids</taxon>
        <taxon>Solanales</taxon>
        <taxon>Solanaceae</taxon>
        <taxon>Solanoideae</taxon>
        <taxon>Solaneae</taxon>
        <taxon>Solanum</taxon>
    </lineage>
</organism>
<evidence type="ECO:0000313" key="2">
    <source>
        <dbReference type="EMBL" id="KAG5586370.1"/>
    </source>
</evidence>
<feature type="non-terminal residue" evidence="2">
    <location>
        <position position="1"/>
    </location>
</feature>
<feature type="coiled-coil region" evidence="1">
    <location>
        <begin position="1"/>
        <end position="28"/>
    </location>
</feature>
<evidence type="ECO:0000256" key="1">
    <source>
        <dbReference type="SAM" id="Coils"/>
    </source>
</evidence>
<gene>
    <name evidence="2" type="ORF">H5410_046804</name>
</gene>
<dbReference type="Proteomes" id="UP000824120">
    <property type="component" value="Chromosome 9"/>
</dbReference>
<sequence>MDNLKETMERVRDTAKETRADVEAIEVANRVQESTTVIGTSISNQFSTLKMPLSSVNILSYFL</sequence>
<dbReference type="EMBL" id="JACXVP010000009">
    <property type="protein sequence ID" value="KAG5586370.1"/>
    <property type="molecule type" value="Genomic_DNA"/>
</dbReference>
<keyword evidence="3" id="KW-1185">Reference proteome</keyword>
<keyword evidence="1" id="KW-0175">Coiled coil</keyword>
<protein>
    <submittedName>
        <fullName evidence="2">Uncharacterized protein</fullName>
    </submittedName>
</protein>
<proteinExistence type="predicted"/>
<reference evidence="2 3" key="1">
    <citation type="submission" date="2020-09" db="EMBL/GenBank/DDBJ databases">
        <title>De no assembly of potato wild relative species, Solanum commersonii.</title>
        <authorList>
            <person name="Cho K."/>
        </authorList>
    </citation>
    <scope>NUCLEOTIDE SEQUENCE [LARGE SCALE GENOMIC DNA]</scope>
    <source>
        <strain evidence="2">LZ3.2</strain>
        <tissue evidence="2">Leaf</tissue>
    </source>
</reference>
<comment type="caution">
    <text evidence="2">The sequence shown here is derived from an EMBL/GenBank/DDBJ whole genome shotgun (WGS) entry which is preliminary data.</text>
</comment>
<dbReference type="AlphaFoldDB" id="A0A9J5XFD4"/>